<evidence type="ECO:0000256" key="6">
    <source>
        <dbReference type="ARBA" id="ARBA00022989"/>
    </source>
</evidence>
<feature type="signal peptide" evidence="10">
    <location>
        <begin position="1"/>
        <end position="42"/>
    </location>
</feature>
<dbReference type="CDD" id="cd04084">
    <property type="entry name" value="CBM6_xylanase-like"/>
    <property type="match status" value="1"/>
</dbReference>
<dbReference type="SUPFAM" id="SSF53590">
    <property type="entry name" value="Nucleoside hydrolase"/>
    <property type="match status" value="1"/>
</dbReference>
<comment type="similarity">
    <text evidence="2">Belongs to the malectin family.</text>
</comment>
<dbReference type="InterPro" id="IPR035986">
    <property type="entry name" value="PKD_dom_sf"/>
</dbReference>
<dbReference type="Pfam" id="PF07632">
    <property type="entry name" value="Sde182_NH-like"/>
    <property type="match status" value="1"/>
</dbReference>
<dbReference type="InterPro" id="IPR013783">
    <property type="entry name" value="Ig-like_fold"/>
</dbReference>
<keyword evidence="7" id="KW-0472">Membrane</keyword>
<feature type="chain" id="PRO_5043188176" evidence="10">
    <location>
        <begin position="43"/>
        <end position="829"/>
    </location>
</feature>
<keyword evidence="3" id="KW-0812">Transmembrane</keyword>
<keyword evidence="14" id="KW-1185">Reference proteome</keyword>
<dbReference type="GO" id="GO:0005975">
    <property type="term" value="P:carbohydrate metabolic process"/>
    <property type="evidence" value="ECO:0007669"/>
    <property type="project" value="UniProtKB-ARBA"/>
</dbReference>
<keyword evidence="8" id="KW-0325">Glycoprotein</keyword>
<dbReference type="GO" id="GO:0030246">
    <property type="term" value="F:carbohydrate binding"/>
    <property type="evidence" value="ECO:0007669"/>
    <property type="project" value="InterPro"/>
</dbReference>
<dbReference type="InterPro" id="IPR008979">
    <property type="entry name" value="Galactose-bd-like_sf"/>
</dbReference>
<dbReference type="Gene3D" id="2.60.120.430">
    <property type="entry name" value="Galactose-binding lectin"/>
    <property type="match status" value="1"/>
</dbReference>
<dbReference type="SUPFAM" id="SSF49299">
    <property type="entry name" value="PKD domain"/>
    <property type="match status" value="1"/>
</dbReference>
<evidence type="ECO:0000256" key="5">
    <source>
        <dbReference type="ARBA" id="ARBA00022824"/>
    </source>
</evidence>
<evidence type="ECO:0000256" key="10">
    <source>
        <dbReference type="SAM" id="SignalP"/>
    </source>
</evidence>
<dbReference type="InterPro" id="IPR039155">
    <property type="entry name" value="MLEC"/>
</dbReference>
<evidence type="ECO:0000313" key="14">
    <source>
        <dbReference type="Proteomes" id="UP000028058"/>
    </source>
</evidence>
<dbReference type="GO" id="GO:0016020">
    <property type="term" value="C:membrane"/>
    <property type="evidence" value="ECO:0007669"/>
    <property type="project" value="TreeGrafter"/>
</dbReference>
<dbReference type="PANTHER" id="PTHR13460:SF0">
    <property type="entry name" value="MALECTIN"/>
    <property type="match status" value="1"/>
</dbReference>
<name>A0A3R7FDS2_9ACTN</name>
<keyword evidence="4 10" id="KW-0732">Signal</keyword>
<dbReference type="Gene3D" id="3.90.245.10">
    <property type="entry name" value="Ribonucleoside hydrolase-like"/>
    <property type="match status" value="1"/>
</dbReference>
<dbReference type="InterPro" id="IPR036452">
    <property type="entry name" value="Ribo_hydro-like"/>
</dbReference>
<dbReference type="Proteomes" id="UP000028058">
    <property type="component" value="Unassembled WGS sequence"/>
</dbReference>
<dbReference type="EMBL" id="JNAD02000006">
    <property type="protein sequence ID" value="RKM95409.1"/>
    <property type="molecule type" value="Genomic_DNA"/>
</dbReference>
<feature type="domain" description="CBM6" evidence="12">
    <location>
        <begin position="49"/>
        <end position="162"/>
    </location>
</feature>
<feature type="domain" description="PKD" evidence="11">
    <location>
        <begin position="321"/>
        <end position="409"/>
    </location>
</feature>
<evidence type="ECO:0000256" key="7">
    <source>
        <dbReference type="ARBA" id="ARBA00023136"/>
    </source>
</evidence>
<comment type="caution">
    <text evidence="13">The sequence shown here is derived from an EMBL/GenBank/DDBJ whole genome shotgun (WGS) entry which is preliminary data.</text>
</comment>
<organism evidence="13 14">
    <name type="scientific">Streptomyces xinghaiensis</name>
    <dbReference type="NCBI Taxonomy" id="1038928"/>
    <lineage>
        <taxon>Bacteria</taxon>
        <taxon>Bacillati</taxon>
        <taxon>Actinomycetota</taxon>
        <taxon>Actinomycetes</taxon>
        <taxon>Kitasatosporales</taxon>
        <taxon>Streptomycetaceae</taxon>
        <taxon>Streptomyces</taxon>
    </lineage>
</organism>
<dbReference type="InterPro" id="IPR048527">
    <property type="entry name" value="Sde182_C"/>
</dbReference>
<dbReference type="SMART" id="SM00089">
    <property type="entry name" value="PKD"/>
    <property type="match status" value="2"/>
</dbReference>
<dbReference type="InterPro" id="IPR005084">
    <property type="entry name" value="CBM6"/>
</dbReference>
<dbReference type="InterPro" id="IPR011483">
    <property type="entry name" value="Sde182_NH-like"/>
</dbReference>
<sequence length="829" mass="87983">MNRHKREVGEMFRKMHERLLALCAGLVAAVLLLSLGAPSASAAGSDGWARIEAEEHDSSGGSLQVCGEALCHVKANAWAQYDRVDLHSGTDEVRLSVANGGGDTEIQVWVGGVNAGTLAVGNTGGYSAYQTRSLTVPVQSGVEDVRLVFVGGNVNVDWLQFSGTLSPLPGGEVWAVNPGGGAFTGSDGTAYAADTGFSGGSTYSKDVAIAGTTDDTLFQSERYGDFTYAAPVDNGHYVVTLYFAEVYHTAAGARSFDVLMEGEEQISDLDIYAEAGANTAYATRTDVTVGDGTLNLQFVSNVENAKVNAIKVTPVENPGDPVASFTVTPKNPEPGDTVTVDASASFDPDGTITSHHIDFGDGTTATGEVATHEYDTEGTYTVTVTVTDDSDRTNTLARTVTVRTAAATAKPRVINMTDLGADPDDLQSLVRMLVTSNEVDLEGLIGTTSCWKPTQSASNMANLLNPRLDAYGQVLTNLQKHAEGYPSLAYLQSISKLGQTGYGMADVGAGKDSAGSEMIIAAVDRDDPRPVWVNVWGGGNTLAQALWKVNNTRSPTEVDQFVDKLRVYDILGQDDAGAWMTKNFPDLLYIRAKNMVYSWQPSDSWLDSNVQNHGPLGAQYPDRKYATEGDTPAFLYQMPNGLTDTEHVDWGSWGGRLDPGEKAGVRGMSCGGRLGNEPSFDPYHMYSDASEGGSSINRWSAGIHNDFAARMDWTTAGSHSGANHHPIAVVEGDTTKEVLEISAPAGSSVSLSAAGSSDPDGDALAYSWDFYDEPSSYNGAVTIQNSTSAAPTVHVPSNAGGKTLHMVLTLRDNGSPNLYSYRRVVINVN</sequence>
<dbReference type="InterPro" id="IPR022409">
    <property type="entry name" value="PKD/Chitinase_dom"/>
</dbReference>
<evidence type="ECO:0000256" key="3">
    <source>
        <dbReference type="ARBA" id="ARBA00022692"/>
    </source>
</evidence>
<dbReference type="InterPro" id="IPR006584">
    <property type="entry name" value="Cellulose-bd_IV"/>
</dbReference>
<protein>
    <submittedName>
        <fullName evidence="13">DUF1593 domain-containing protein</fullName>
    </submittedName>
</protein>
<dbReference type="Pfam" id="PF11721">
    <property type="entry name" value="Malectin"/>
    <property type="match status" value="1"/>
</dbReference>
<evidence type="ECO:0000256" key="9">
    <source>
        <dbReference type="ARBA" id="ARBA00023277"/>
    </source>
</evidence>
<evidence type="ECO:0000256" key="1">
    <source>
        <dbReference type="ARBA" id="ARBA00004115"/>
    </source>
</evidence>
<dbReference type="Gene3D" id="2.60.40.10">
    <property type="entry name" value="Immunoglobulins"/>
    <property type="match status" value="2"/>
</dbReference>
<dbReference type="SMART" id="SM00606">
    <property type="entry name" value="CBD_IV"/>
    <property type="match status" value="1"/>
</dbReference>
<comment type="subcellular location">
    <subcellularLocation>
        <location evidence="1">Endoplasmic reticulum membrane</location>
        <topology evidence="1">Single-pass type I membrane protein</topology>
    </subcellularLocation>
</comment>
<dbReference type="PROSITE" id="PS50093">
    <property type="entry name" value="PKD"/>
    <property type="match status" value="1"/>
</dbReference>
<keyword evidence="5" id="KW-0256">Endoplasmic reticulum</keyword>
<proteinExistence type="inferred from homology"/>
<gene>
    <name evidence="13" type="ORF">SFRA_015270</name>
</gene>
<dbReference type="AlphaFoldDB" id="A0A3R7FDS2"/>
<accession>A0A3R7FDS2</accession>
<dbReference type="Pfam" id="PF03422">
    <property type="entry name" value="CBM_6"/>
    <property type="match status" value="1"/>
</dbReference>
<dbReference type="SUPFAM" id="SSF49785">
    <property type="entry name" value="Galactose-binding domain-like"/>
    <property type="match status" value="2"/>
</dbReference>
<keyword evidence="9" id="KW-0119">Carbohydrate metabolism</keyword>
<dbReference type="Pfam" id="PF21027">
    <property type="entry name" value="Sde0182_C"/>
    <property type="match status" value="1"/>
</dbReference>
<dbReference type="Pfam" id="PF18911">
    <property type="entry name" value="PKD_4"/>
    <property type="match status" value="1"/>
</dbReference>
<evidence type="ECO:0000256" key="2">
    <source>
        <dbReference type="ARBA" id="ARBA00009141"/>
    </source>
</evidence>
<evidence type="ECO:0000313" key="13">
    <source>
        <dbReference type="EMBL" id="RKM95409.1"/>
    </source>
</evidence>
<evidence type="ECO:0000259" key="12">
    <source>
        <dbReference type="PROSITE" id="PS51175"/>
    </source>
</evidence>
<dbReference type="PROSITE" id="PS51175">
    <property type="entry name" value="CBM6"/>
    <property type="match status" value="1"/>
</dbReference>
<dbReference type="PANTHER" id="PTHR13460">
    <property type="match status" value="1"/>
</dbReference>
<dbReference type="Gene3D" id="2.60.120.260">
    <property type="entry name" value="Galactose-binding domain-like"/>
    <property type="match status" value="1"/>
</dbReference>
<dbReference type="InterPro" id="IPR000601">
    <property type="entry name" value="PKD_dom"/>
</dbReference>
<evidence type="ECO:0000256" key="8">
    <source>
        <dbReference type="ARBA" id="ARBA00023180"/>
    </source>
</evidence>
<evidence type="ECO:0000259" key="11">
    <source>
        <dbReference type="PROSITE" id="PS50093"/>
    </source>
</evidence>
<dbReference type="InterPro" id="IPR021720">
    <property type="entry name" value="Malectin_dom"/>
</dbReference>
<keyword evidence="6" id="KW-1133">Transmembrane helix</keyword>
<dbReference type="GO" id="GO:0016799">
    <property type="term" value="F:hydrolase activity, hydrolyzing N-glycosyl compounds"/>
    <property type="evidence" value="ECO:0007669"/>
    <property type="project" value="InterPro"/>
</dbReference>
<reference evidence="13 14" key="1">
    <citation type="journal article" date="2014" name="Genome Announc.">
        <title>Draft Genome Sequence of Streptomyces fradiae ATCC 19609, a Strain Highly Sensitive to Antibiotics.</title>
        <authorList>
            <person name="Bekker O.B."/>
            <person name="Klimina K.M."/>
            <person name="Vatlin A.A."/>
            <person name="Zakharevich N.V."/>
            <person name="Kasianov A.S."/>
            <person name="Danilenko V.N."/>
        </authorList>
    </citation>
    <scope>NUCLEOTIDE SEQUENCE [LARGE SCALE GENOMIC DNA]</scope>
    <source>
        <strain evidence="13 14">ATCC 19609</strain>
    </source>
</reference>
<evidence type="ECO:0000256" key="4">
    <source>
        <dbReference type="ARBA" id="ARBA00022729"/>
    </source>
</evidence>